<evidence type="ECO:0000313" key="2">
    <source>
        <dbReference type="Proteomes" id="UP000176581"/>
    </source>
</evidence>
<organism evidence="1 2">
    <name type="scientific">Candidatus Yanofskybacteria bacterium RIFCSPHIGHO2_02_FULL_43_22</name>
    <dbReference type="NCBI Taxonomy" id="1802681"/>
    <lineage>
        <taxon>Bacteria</taxon>
        <taxon>Candidatus Yanofskyibacteriota</taxon>
    </lineage>
</organism>
<dbReference type="AlphaFoldDB" id="A0A1F8FPX1"/>
<evidence type="ECO:0000313" key="1">
    <source>
        <dbReference type="EMBL" id="OGN14800.1"/>
    </source>
</evidence>
<gene>
    <name evidence="1" type="ORF">A3J47_00270</name>
</gene>
<reference evidence="1 2" key="1">
    <citation type="journal article" date="2016" name="Nat. Commun.">
        <title>Thousands of microbial genomes shed light on interconnected biogeochemical processes in an aquifer system.</title>
        <authorList>
            <person name="Anantharaman K."/>
            <person name="Brown C.T."/>
            <person name="Hug L.A."/>
            <person name="Sharon I."/>
            <person name="Castelle C.J."/>
            <person name="Probst A.J."/>
            <person name="Thomas B.C."/>
            <person name="Singh A."/>
            <person name="Wilkins M.J."/>
            <person name="Karaoz U."/>
            <person name="Brodie E.L."/>
            <person name="Williams K.H."/>
            <person name="Hubbard S.S."/>
            <person name="Banfield J.F."/>
        </authorList>
    </citation>
    <scope>NUCLEOTIDE SEQUENCE [LARGE SCALE GENOMIC DNA]</scope>
</reference>
<dbReference type="EMBL" id="MGJV01000020">
    <property type="protein sequence ID" value="OGN14800.1"/>
    <property type="molecule type" value="Genomic_DNA"/>
</dbReference>
<dbReference type="Proteomes" id="UP000176581">
    <property type="component" value="Unassembled WGS sequence"/>
</dbReference>
<protein>
    <submittedName>
        <fullName evidence="1">Uncharacterized protein</fullName>
    </submittedName>
</protein>
<name>A0A1F8FPX1_9BACT</name>
<sequence>MKATLAQGNQVLNLVLQSKIPSEQLQDVLDSGVLSDVLHANVALVDRDKLREVLGLKTKAVGEPVLCFVEGNTAYFTTQELSKQWGDDWNDAPYEHNAERPYGPCDHNEPKYVADRGGICYCYSCLSDWNEDGTPKWKITKVAREMCPYHGGNASLEVRPYRQATRR</sequence>
<accession>A0A1F8FPX1</accession>
<proteinExistence type="predicted"/>
<comment type="caution">
    <text evidence="1">The sequence shown here is derived from an EMBL/GenBank/DDBJ whole genome shotgun (WGS) entry which is preliminary data.</text>
</comment>